<name>A0A8S4QP87_9NEOP</name>
<protein>
    <submittedName>
        <fullName evidence="1">Jg17266 protein</fullName>
    </submittedName>
</protein>
<evidence type="ECO:0000313" key="2">
    <source>
        <dbReference type="Proteomes" id="UP000838756"/>
    </source>
</evidence>
<proteinExistence type="predicted"/>
<gene>
    <name evidence="1" type="primary">jg17266</name>
    <name evidence="1" type="ORF">PAEG_LOCUS3954</name>
</gene>
<reference evidence="1" key="1">
    <citation type="submission" date="2022-03" db="EMBL/GenBank/DDBJ databases">
        <authorList>
            <person name="Lindestad O."/>
        </authorList>
    </citation>
    <scope>NUCLEOTIDE SEQUENCE</scope>
</reference>
<sequence>METDSTITLRKRKHNFEHDCKCSIELKEVRSELSRMALLLEKYTDGNEKMLTTMQNNIIEVKAQMAEIKETSEKSTNLIQENITEIKDQIGGIQSSSLNIKVEQSKIKAQMAALETKILASDSRINTIETNIERCASAPSGRWEPRTHLDEKLIREVQERSERERNVIIAGLPEQTTASATERASKDEADVIQITRSIVHDVPPPVKVIRIGKYRDTKTRRVKVCYESKVTAKQLLRAKDKISEPIKIYSDQTPAQQKHFRNL</sequence>
<dbReference type="AlphaFoldDB" id="A0A8S4QP87"/>
<organism evidence="1 2">
    <name type="scientific">Pararge aegeria aegeria</name>
    <dbReference type="NCBI Taxonomy" id="348720"/>
    <lineage>
        <taxon>Eukaryota</taxon>
        <taxon>Metazoa</taxon>
        <taxon>Ecdysozoa</taxon>
        <taxon>Arthropoda</taxon>
        <taxon>Hexapoda</taxon>
        <taxon>Insecta</taxon>
        <taxon>Pterygota</taxon>
        <taxon>Neoptera</taxon>
        <taxon>Endopterygota</taxon>
        <taxon>Lepidoptera</taxon>
        <taxon>Glossata</taxon>
        <taxon>Ditrysia</taxon>
        <taxon>Papilionoidea</taxon>
        <taxon>Nymphalidae</taxon>
        <taxon>Satyrinae</taxon>
        <taxon>Satyrini</taxon>
        <taxon>Parargina</taxon>
        <taxon>Pararge</taxon>
    </lineage>
</organism>
<keyword evidence="2" id="KW-1185">Reference proteome</keyword>
<comment type="caution">
    <text evidence="1">The sequence shown here is derived from an EMBL/GenBank/DDBJ whole genome shotgun (WGS) entry which is preliminary data.</text>
</comment>
<evidence type="ECO:0000313" key="1">
    <source>
        <dbReference type="EMBL" id="CAH2215870.1"/>
    </source>
</evidence>
<feature type="non-terminal residue" evidence="1">
    <location>
        <position position="263"/>
    </location>
</feature>
<dbReference type="OrthoDB" id="6778856at2759"/>
<dbReference type="EMBL" id="CAKXAJ010013219">
    <property type="protein sequence ID" value="CAH2215870.1"/>
    <property type="molecule type" value="Genomic_DNA"/>
</dbReference>
<dbReference type="Proteomes" id="UP000838756">
    <property type="component" value="Unassembled WGS sequence"/>
</dbReference>
<accession>A0A8S4QP87</accession>